<sequence>MLVGSNVELVLSSPLILASAFFYPRAGLMVGSTSDSSCLHQSFSLPPSSVLLGWPDGWFYRWARNFCPLSISLLQSLSSRANLLVGSTVGLVISSNFIIASVFTFLSGRPDSWF</sequence>
<dbReference type="AlphaFoldDB" id="A0A9D4GGA4"/>
<evidence type="ECO:0000313" key="2">
    <source>
        <dbReference type="EMBL" id="KAH3816595.1"/>
    </source>
</evidence>
<comment type="caution">
    <text evidence="2">The sequence shown here is derived from an EMBL/GenBank/DDBJ whole genome shotgun (WGS) entry which is preliminary data.</text>
</comment>
<keyword evidence="1" id="KW-0812">Transmembrane</keyword>
<protein>
    <submittedName>
        <fullName evidence="2">Uncharacterized protein</fullName>
    </submittedName>
</protein>
<reference evidence="2" key="1">
    <citation type="journal article" date="2019" name="bioRxiv">
        <title>The Genome of the Zebra Mussel, Dreissena polymorpha: A Resource for Invasive Species Research.</title>
        <authorList>
            <person name="McCartney M.A."/>
            <person name="Auch B."/>
            <person name="Kono T."/>
            <person name="Mallez S."/>
            <person name="Zhang Y."/>
            <person name="Obille A."/>
            <person name="Becker A."/>
            <person name="Abrahante J.E."/>
            <person name="Garbe J."/>
            <person name="Badalamenti J.P."/>
            <person name="Herman A."/>
            <person name="Mangelson H."/>
            <person name="Liachko I."/>
            <person name="Sullivan S."/>
            <person name="Sone E.D."/>
            <person name="Koren S."/>
            <person name="Silverstein K.A.T."/>
            <person name="Beckman K.B."/>
            <person name="Gohl D.M."/>
        </authorList>
    </citation>
    <scope>NUCLEOTIDE SEQUENCE</scope>
    <source>
        <strain evidence="2">Duluth1</strain>
        <tissue evidence="2">Whole animal</tissue>
    </source>
</reference>
<gene>
    <name evidence="2" type="ORF">DPMN_118113</name>
</gene>
<feature type="transmembrane region" description="Helical" evidence="1">
    <location>
        <begin position="83"/>
        <end position="106"/>
    </location>
</feature>
<dbReference type="Proteomes" id="UP000828390">
    <property type="component" value="Unassembled WGS sequence"/>
</dbReference>
<keyword evidence="1" id="KW-1133">Transmembrane helix</keyword>
<reference evidence="2" key="2">
    <citation type="submission" date="2020-11" db="EMBL/GenBank/DDBJ databases">
        <authorList>
            <person name="McCartney M.A."/>
            <person name="Auch B."/>
            <person name="Kono T."/>
            <person name="Mallez S."/>
            <person name="Becker A."/>
            <person name="Gohl D.M."/>
            <person name="Silverstein K.A.T."/>
            <person name="Koren S."/>
            <person name="Bechman K.B."/>
            <person name="Herman A."/>
            <person name="Abrahante J.E."/>
            <person name="Garbe J."/>
        </authorList>
    </citation>
    <scope>NUCLEOTIDE SEQUENCE</scope>
    <source>
        <strain evidence="2">Duluth1</strain>
        <tissue evidence="2">Whole animal</tissue>
    </source>
</reference>
<keyword evidence="3" id="KW-1185">Reference proteome</keyword>
<keyword evidence="1" id="KW-0472">Membrane</keyword>
<evidence type="ECO:0000256" key="1">
    <source>
        <dbReference type="SAM" id="Phobius"/>
    </source>
</evidence>
<evidence type="ECO:0000313" key="3">
    <source>
        <dbReference type="Proteomes" id="UP000828390"/>
    </source>
</evidence>
<dbReference type="EMBL" id="JAIWYP010000005">
    <property type="protein sequence ID" value="KAH3816595.1"/>
    <property type="molecule type" value="Genomic_DNA"/>
</dbReference>
<name>A0A9D4GGA4_DREPO</name>
<accession>A0A9D4GGA4</accession>
<proteinExistence type="predicted"/>
<organism evidence="2 3">
    <name type="scientific">Dreissena polymorpha</name>
    <name type="common">Zebra mussel</name>
    <name type="synonym">Mytilus polymorpha</name>
    <dbReference type="NCBI Taxonomy" id="45954"/>
    <lineage>
        <taxon>Eukaryota</taxon>
        <taxon>Metazoa</taxon>
        <taxon>Spiralia</taxon>
        <taxon>Lophotrochozoa</taxon>
        <taxon>Mollusca</taxon>
        <taxon>Bivalvia</taxon>
        <taxon>Autobranchia</taxon>
        <taxon>Heteroconchia</taxon>
        <taxon>Euheterodonta</taxon>
        <taxon>Imparidentia</taxon>
        <taxon>Neoheterodontei</taxon>
        <taxon>Myida</taxon>
        <taxon>Dreissenoidea</taxon>
        <taxon>Dreissenidae</taxon>
        <taxon>Dreissena</taxon>
    </lineage>
</organism>